<name>A0ABD2W0B4_9HYME</name>
<dbReference type="AlphaFoldDB" id="A0ABD2W0B4"/>
<dbReference type="EMBL" id="JBJJXI010000147">
    <property type="protein sequence ID" value="KAL3386353.1"/>
    <property type="molecule type" value="Genomic_DNA"/>
</dbReference>
<keyword evidence="3" id="KW-1185">Reference proteome</keyword>
<reference evidence="2 3" key="1">
    <citation type="journal article" date="2024" name="bioRxiv">
        <title>A reference genome for Trichogramma kaykai: A tiny desert-dwelling parasitoid wasp with competing sex-ratio distorters.</title>
        <authorList>
            <person name="Culotta J."/>
            <person name="Lindsey A.R."/>
        </authorList>
    </citation>
    <scope>NUCLEOTIDE SEQUENCE [LARGE SCALE GENOMIC DNA]</scope>
    <source>
        <strain evidence="2 3">KSX58</strain>
    </source>
</reference>
<feature type="compositionally biased region" description="Basic and acidic residues" evidence="1">
    <location>
        <begin position="61"/>
        <end position="72"/>
    </location>
</feature>
<evidence type="ECO:0000313" key="3">
    <source>
        <dbReference type="Proteomes" id="UP001627154"/>
    </source>
</evidence>
<organism evidence="2 3">
    <name type="scientific">Trichogramma kaykai</name>
    <dbReference type="NCBI Taxonomy" id="54128"/>
    <lineage>
        <taxon>Eukaryota</taxon>
        <taxon>Metazoa</taxon>
        <taxon>Ecdysozoa</taxon>
        <taxon>Arthropoda</taxon>
        <taxon>Hexapoda</taxon>
        <taxon>Insecta</taxon>
        <taxon>Pterygota</taxon>
        <taxon>Neoptera</taxon>
        <taxon>Endopterygota</taxon>
        <taxon>Hymenoptera</taxon>
        <taxon>Apocrita</taxon>
        <taxon>Proctotrupomorpha</taxon>
        <taxon>Chalcidoidea</taxon>
        <taxon>Trichogrammatidae</taxon>
        <taxon>Trichogramma</taxon>
    </lineage>
</organism>
<comment type="caution">
    <text evidence="2">The sequence shown here is derived from an EMBL/GenBank/DDBJ whole genome shotgun (WGS) entry which is preliminary data.</text>
</comment>
<evidence type="ECO:0000256" key="1">
    <source>
        <dbReference type="SAM" id="MobiDB-lite"/>
    </source>
</evidence>
<feature type="compositionally biased region" description="Basic and acidic residues" evidence="1">
    <location>
        <begin position="1"/>
        <end position="12"/>
    </location>
</feature>
<feature type="compositionally biased region" description="Basic and acidic residues" evidence="1">
    <location>
        <begin position="22"/>
        <end position="31"/>
    </location>
</feature>
<feature type="region of interest" description="Disordered" evidence="1">
    <location>
        <begin position="1"/>
        <end position="72"/>
    </location>
</feature>
<evidence type="ECO:0000313" key="2">
    <source>
        <dbReference type="EMBL" id="KAL3386353.1"/>
    </source>
</evidence>
<feature type="region of interest" description="Disordered" evidence="1">
    <location>
        <begin position="100"/>
        <end position="122"/>
    </location>
</feature>
<gene>
    <name evidence="2" type="ORF">TKK_018212</name>
</gene>
<accession>A0ABD2W0B4</accession>
<feature type="compositionally biased region" description="Polar residues" evidence="1">
    <location>
        <begin position="41"/>
        <end position="52"/>
    </location>
</feature>
<sequence length="122" mass="14515">MKHDTPMMKSEARTTLTRRQQKKEEYQKLTETHSVAPEARTTLTRCSRQSKLGTCHRRQKREPQSQDGTRQRVLKEDIQLRRRCQQCVTTQTALKKRGYDNRRWHRAGTEVHQVDKDESLNP</sequence>
<dbReference type="Proteomes" id="UP001627154">
    <property type="component" value="Unassembled WGS sequence"/>
</dbReference>
<protein>
    <submittedName>
        <fullName evidence="2">Uncharacterized protein</fullName>
    </submittedName>
</protein>
<proteinExistence type="predicted"/>